<keyword evidence="5 6" id="KW-0472">Membrane</keyword>
<dbReference type="PANTHER" id="PTHR10877">
    <property type="entry name" value="POLYCYSTIN FAMILY MEMBER"/>
    <property type="match status" value="1"/>
</dbReference>
<comment type="subcellular location">
    <subcellularLocation>
        <location evidence="1">Membrane</location>
        <topology evidence="1">Multi-pass membrane protein</topology>
    </subcellularLocation>
</comment>
<evidence type="ECO:0000256" key="1">
    <source>
        <dbReference type="ARBA" id="ARBA00004141"/>
    </source>
</evidence>
<evidence type="ECO:0000256" key="4">
    <source>
        <dbReference type="ARBA" id="ARBA00022989"/>
    </source>
</evidence>
<protein>
    <submittedName>
        <fullName evidence="10">Polycystin cation channel PKD1/PKD2 domain-containing protein</fullName>
    </submittedName>
</protein>
<dbReference type="GO" id="GO:0005262">
    <property type="term" value="F:calcium channel activity"/>
    <property type="evidence" value="ECO:0007669"/>
    <property type="project" value="TreeGrafter"/>
</dbReference>
<evidence type="ECO:0000313" key="9">
    <source>
        <dbReference type="Proteomes" id="UP000887578"/>
    </source>
</evidence>
<sequence>MERFFHFSFLGLPYFGKPSYYSESGYISLLNGSKTYIRKQLIKLQNENWIDEKTKTIFVELVAYNPGYNYFGIIKLSLKKTEVGIFEPSAKIEVYRLFKYLNIEKGNAKAFEAFFTLLGIILLIKEVYYLGKKKLSYFKNIWKFNDFLIVIWMTVTNVVFYVRMAKISETIKVLEKTNGNVYINFEKVIKLEWVFIFSLSITAVLTTLKIIEFLRFNNHVEAMSRTLKWMFVCLCYYFVFFAAFVLPFHLIFGNDDKFEIIDLMSFALIFQKSPLLNHRKNVGTFVLLIYYIFLLIGMIGGFAIFVMIATTEYLEAKKDSSKTEVNQFGVYKHFKKMTLFMK</sequence>
<feature type="domain" description="Polycystin" evidence="8">
    <location>
        <begin position="12"/>
        <end position="97"/>
    </location>
</feature>
<evidence type="ECO:0000256" key="5">
    <source>
        <dbReference type="ARBA" id="ARBA00023136"/>
    </source>
</evidence>
<keyword evidence="4 6" id="KW-1133">Transmembrane helix</keyword>
<feature type="transmembrane region" description="Helical" evidence="6">
    <location>
        <begin position="193"/>
        <end position="211"/>
    </location>
</feature>
<evidence type="ECO:0000313" key="10">
    <source>
        <dbReference type="WBParaSite" id="PDA_v2.g1539.t1"/>
    </source>
</evidence>
<organism evidence="9 10">
    <name type="scientific">Panagrolaimus davidi</name>
    <dbReference type="NCBI Taxonomy" id="227884"/>
    <lineage>
        <taxon>Eukaryota</taxon>
        <taxon>Metazoa</taxon>
        <taxon>Ecdysozoa</taxon>
        <taxon>Nematoda</taxon>
        <taxon>Chromadorea</taxon>
        <taxon>Rhabditida</taxon>
        <taxon>Tylenchina</taxon>
        <taxon>Panagrolaimomorpha</taxon>
        <taxon>Panagrolaimoidea</taxon>
        <taxon>Panagrolaimidae</taxon>
        <taxon>Panagrolaimus</taxon>
    </lineage>
</organism>
<feature type="transmembrane region" description="Helical" evidence="6">
    <location>
        <begin position="285"/>
        <end position="308"/>
    </location>
</feature>
<dbReference type="WBParaSite" id="PDA_v2.g1539.t1">
    <property type="protein sequence ID" value="PDA_v2.g1539.t1"/>
    <property type="gene ID" value="PDA_v2.g1539"/>
</dbReference>
<keyword evidence="3 6" id="KW-0812">Transmembrane</keyword>
<feature type="transmembrane region" description="Helical" evidence="6">
    <location>
        <begin position="231"/>
        <end position="252"/>
    </location>
</feature>
<dbReference type="GO" id="GO:0016020">
    <property type="term" value="C:membrane"/>
    <property type="evidence" value="ECO:0007669"/>
    <property type="project" value="UniProtKB-SubCell"/>
</dbReference>
<dbReference type="GO" id="GO:0050982">
    <property type="term" value="P:detection of mechanical stimulus"/>
    <property type="evidence" value="ECO:0007669"/>
    <property type="project" value="TreeGrafter"/>
</dbReference>
<dbReference type="InterPro" id="IPR046791">
    <property type="entry name" value="Polycystin_dom"/>
</dbReference>
<comment type="similarity">
    <text evidence="2">Belongs to the polycystin family.</text>
</comment>
<dbReference type="InterPro" id="IPR051223">
    <property type="entry name" value="Polycystin"/>
</dbReference>
<dbReference type="Pfam" id="PF08016">
    <property type="entry name" value="PKD_channel"/>
    <property type="match status" value="1"/>
</dbReference>
<accession>A0A914PB96</accession>
<feature type="transmembrane region" description="Helical" evidence="6">
    <location>
        <begin position="110"/>
        <end position="130"/>
    </location>
</feature>
<dbReference type="Proteomes" id="UP000887578">
    <property type="component" value="Unplaced"/>
</dbReference>
<dbReference type="Pfam" id="PF20519">
    <property type="entry name" value="Polycystin_dom"/>
    <property type="match status" value="1"/>
</dbReference>
<proteinExistence type="inferred from homology"/>
<feature type="transmembrane region" description="Helical" evidence="6">
    <location>
        <begin position="142"/>
        <end position="162"/>
    </location>
</feature>
<evidence type="ECO:0000256" key="3">
    <source>
        <dbReference type="ARBA" id="ARBA00022692"/>
    </source>
</evidence>
<evidence type="ECO:0000256" key="2">
    <source>
        <dbReference type="ARBA" id="ARBA00007200"/>
    </source>
</evidence>
<evidence type="ECO:0000259" key="8">
    <source>
        <dbReference type="Pfam" id="PF20519"/>
    </source>
</evidence>
<reference evidence="10" key="1">
    <citation type="submission" date="2022-11" db="UniProtKB">
        <authorList>
            <consortium name="WormBaseParasite"/>
        </authorList>
    </citation>
    <scope>IDENTIFICATION</scope>
</reference>
<evidence type="ECO:0000259" key="7">
    <source>
        <dbReference type="Pfam" id="PF08016"/>
    </source>
</evidence>
<evidence type="ECO:0000256" key="6">
    <source>
        <dbReference type="SAM" id="Phobius"/>
    </source>
</evidence>
<feature type="domain" description="Polycystin cation channel PKD1/PKD2" evidence="7">
    <location>
        <begin position="111"/>
        <end position="255"/>
    </location>
</feature>
<keyword evidence="9" id="KW-1185">Reference proteome</keyword>
<name>A0A914PB96_9BILA</name>
<dbReference type="AlphaFoldDB" id="A0A914PB96"/>
<dbReference type="PANTHER" id="PTHR10877:SF150">
    <property type="entry name" value="REJ DOMAIN-CONTAINING PROTEIN"/>
    <property type="match status" value="1"/>
</dbReference>
<dbReference type="InterPro" id="IPR013122">
    <property type="entry name" value="PKD1_2_channel"/>
</dbReference>